<dbReference type="SMART" id="SM00248">
    <property type="entry name" value="ANK"/>
    <property type="match status" value="11"/>
</dbReference>
<evidence type="ECO:0000313" key="5">
    <source>
        <dbReference type="EMBL" id="CAD8347597.1"/>
    </source>
</evidence>
<evidence type="ECO:0000256" key="3">
    <source>
        <dbReference type="PROSITE-ProRule" id="PRU00023"/>
    </source>
</evidence>
<feature type="repeat" description="ANK" evidence="3">
    <location>
        <begin position="199"/>
        <end position="231"/>
    </location>
</feature>
<name>A0A7R9ZYG5_9DINO</name>
<dbReference type="PROSITE" id="PS50088">
    <property type="entry name" value="ANK_REPEAT"/>
    <property type="match status" value="8"/>
</dbReference>
<dbReference type="PRINTS" id="PR01415">
    <property type="entry name" value="ANKYRIN"/>
</dbReference>
<gene>
    <name evidence="5" type="ORF">PBAH0796_LOCUS3336</name>
</gene>
<dbReference type="InterPro" id="IPR036770">
    <property type="entry name" value="Ankyrin_rpt-contain_sf"/>
</dbReference>
<evidence type="ECO:0000256" key="1">
    <source>
        <dbReference type="ARBA" id="ARBA00022737"/>
    </source>
</evidence>
<feature type="repeat" description="ANK" evidence="3">
    <location>
        <begin position="331"/>
        <end position="363"/>
    </location>
</feature>
<keyword evidence="1" id="KW-0677">Repeat</keyword>
<organism evidence="5">
    <name type="scientific">Pyrodinium bahamense</name>
    <dbReference type="NCBI Taxonomy" id="73915"/>
    <lineage>
        <taxon>Eukaryota</taxon>
        <taxon>Sar</taxon>
        <taxon>Alveolata</taxon>
        <taxon>Dinophyceae</taxon>
        <taxon>Gonyaulacales</taxon>
        <taxon>Pyrocystaceae</taxon>
        <taxon>Pyrodinium</taxon>
    </lineage>
</organism>
<proteinExistence type="predicted"/>
<feature type="repeat" description="ANK" evidence="3">
    <location>
        <begin position="265"/>
        <end position="297"/>
    </location>
</feature>
<feature type="coiled-coil region" evidence="4">
    <location>
        <begin position="520"/>
        <end position="554"/>
    </location>
</feature>
<dbReference type="PANTHER" id="PTHR24198">
    <property type="entry name" value="ANKYRIN REPEAT AND PROTEIN KINASE DOMAIN-CONTAINING PROTEIN"/>
    <property type="match status" value="1"/>
</dbReference>
<accession>A0A7R9ZYG5</accession>
<feature type="repeat" description="ANK" evidence="3">
    <location>
        <begin position="232"/>
        <end position="264"/>
    </location>
</feature>
<dbReference type="PANTHER" id="PTHR24198:SF165">
    <property type="entry name" value="ANKYRIN REPEAT-CONTAINING PROTEIN-RELATED"/>
    <property type="match status" value="1"/>
</dbReference>
<feature type="repeat" description="ANK" evidence="3">
    <location>
        <begin position="129"/>
        <end position="161"/>
    </location>
</feature>
<dbReference type="AlphaFoldDB" id="A0A7R9ZYG5"/>
<feature type="repeat" description="ANK" evidence="3">
    <location>
        <begin position="298"/>
        <end position="330"/>
    </location>
</feature>
<dbReference type="PROSITE" id="PS50297">
    <property type="entry name" value="ANK_REP_REGION"/>
    <property type="match status" value="8"/>
</dbReference>
<dbReference type="InterPro" id="IPR002110">
    <property type="entry name" value="Ankyrin_rpt"/>
</dbReference>
<dbReference type="EMBL" id="HBEG01005579">
    <property type="protein sequence ID" value="CAD8347597.1"/>
    <property type="molecule type" value="Transcribed_RNA"/>
</dbReference>
<dbReference type="SUPFAM" id="SSF48403">
    <property type="entry name" value="Ankyrin repeat"/>
    <property type="match status" value="1"/>
</dbReference>
<feature type="coiled-coil region" evidence="4">
    <location>
        <begin position="583"/>
        <end position="638"/>
    </location>
</feature>
<dbReference type="Pfam" id="PF13637">
    <property type="entry name" value="Ank_4"/>
    <property type="match status" value="1"/>
</dbReference>
<reference evidence="5" key="1">
    <citation type="submission" date="2021-01" db="EMBL/GenBank/DDBJ databases">
        <authorList>
            <person name="Corre E."/>
            <person name="Pelletier E."/>
            <person name="Niang G."/>
            <person name="Scheremetjew M."/>
            <person name="Finn R."/>
            <person name="Kale V."/>
            <person name="Holt S."/>
            <person name="Cochrane G."/>
            <person name="Meng A."/>
            <person name="Brown T."/>
            <person name="Cohen L."/>
        </authorList>
    </citation>
    <scope>NUCLEOTIDE SEQUENCE</scope>
    <source>
        <strain evidence="5">Pbaha01</strain>
    </source>
</reference>
<feature type="repeat" description="ANK" evidence="3">
    <location>
        <begin position="364"/>
        <end position="396"/>
    </location>
</feature>
<evidence type="ECO:0000256" key="2">
    <source>
        <dbReference type="ARBA" id="ARBA00023043"/>
    </source>
</evidence>
<feature type="repeat" description="ANK" evidence="3">
    <location>
        <begin position="96"/>
        <end position="128"/>
    </location>
</feature>
<sequence length="669" mass="71567">MVAGGWAWSPQRCGRACLGDLGSMLALSQEAMVAQELHDAAEAGDTMRVKQLLPGLGAEQAAWLRGALMRSVYENQVRVVYVLLEVSASIEAVDDLGQTPLHWAARRGFEGMARMLLNRKAAVGSRNLEGVTPLHLAVEQNFGPIVQLLLQHHADPCLAAQDGRTALHVAADCGSAVAVAVLLEAKPEGSPLMEVESSRGETALVRAAARGQAAIAQLLLRTGADTEHRNLWGQSALFLAALGGHVGSATVLLDAGASVNSAAMDGATPLHTAVDRGHTQVVELLLWHRANAAAKAKGSRTPLHTAAERGCLEAAEALLANGAEIDARAEEGRTPLSCVATRGHAAVARRLLAAGADPQALDVLKQTALHAAASAGRVEVADLLISRRVRVEQEDAAGRTPMLLALAFKQEGMVRLLLKRGGELPEDVASLPEMQPLIQEVENELLQEQLKEVESGKLKEQLVEAEQDFESARQQLLRLCTLTCTVSTATVIQHNETQLAAAREQVRATHLYERGLADHLKAAERALAEAILETKRQRQLVERLRARVEELKAGRGPQAEQLKALAREIVEAKRVDAAAVQDEARLAAQGEEARQKITALQEQLVGLISDGDQLAVELSSVRADLDKWNAQKEEAAQLHAKAHSLLNRTMPNNLLASGSRPATRSGNNA</sequence>
<keyword evidence="2 3" id="KW-0040">ANK repeat</keyword>
<protein>
    <submittedName>
        <fullName evidence="5">Uncharacterized protein</fullName>
    </submittedName>
</protein>
<evidence type="ECO:0000256" key="4">
    <source>
        <dbReference type="SAM" id="Coils"/>
    </source>
</evidence>
<keyword evidence="4" id="KW-0175">Coiled coil</keyword>
<dbReference type="Pfam" id="PF12796">
    <property type="entry name" value="Ank_2"/>
    <property type="match status" value="4"/>
</dbReference>
<dbReference type="Gene3D" id="1.25.40.20">
    <property type="entry name" value="Ankyrin repeat-containing domain"/>
    <property type="match status" value="3"/>
</dbReference>